<keyword evidence="3" id="KW-0547">Nucleotide-binding</keyword>
<keyword evidence="2" id="KW-0808">Transferase</keyword>
<dbReference type="Proteomes" id="UP000006906">
    <property type="component" value="Chromosome 13"/>
</dbReference>
<evidence type="ECO:0000256" key="7">
    <source>
        <dbReference type="SAM" id="Phobius"/>
    </source>
</evidence>
<feature type="region of interest" description="Disordered" evidence="6">
    <location>
        <begin position="121"/>
        <end position="237"/>
    </location>
</feature>
<dbReference type="PANTHER" id="PTHR24353">
    <property type="entry name" value="CYCLIC NUCLEOTIDE-DEPENDENT PROTEIN KINASE"/>
    <property type="match status" value="1"/>
</dbReference>
<evidence type="ECO:0000313" key="9">
    <source>
        <dbReference type="EMBL" id="PNW74390.1"/>
    </source>
</evidence>
<evidence type="ECO:0000256" key="1">
    <source>
        <dbReference type="ARBA" id="ARBA00022527"/>
    </source>
</evidence>
<keyword evidence="7" id="KW-0812">Transmembrane</keyword>
<dbReference type="SUPFAM" id="SSF56112">
    <property type="entry name" value="Protein kinase-like (PK-like)"/>
    <property type="match status" value="1"/>
</dbReference>
<dbReference type="Gene3D" id="1.10.510.10">
    <property type="entry name" value="Transferase(Phosphotransferase) domain 1"/>
    <property type="match status" value="1"/>
</dbReference>
<evidence type="ECO:0000313" key="11">
    <source>
        <dbReference type="Proteomes" id="UP000006906"/>
    </source>
</evidence>
<feature type="region of interest" description="Disordered" evidence="6">
    <location>
        <begin position="304"/>
        <end position="345"/>
    </location>
</feature>
<feature type="compositionally biased region" description="Polar residues" evidence="6">
    <location>
        <begin position="661"/>
        <end position="682"/>
    </location>
</feature>
<feature type="region of interest" description="Disordered" evidence="6">
    <location>
        <begin position="825"/>
        <end position="872"/>
    </location>
</feature>
<keyword evidence="7" id="KW-0472">Membrane</keyword>
<dbReference type="Gramene" id="PNW74390">
    <property type="protein sequence ID" value="PNW74390"/>
    <property type="gene ID" value="CHLRE_13g606600v5"/>
</dbReference>
<dbReference type="SMART" id="SM00220">
    <property type="entry name" value="S_TKc"/>
    <property type="match status" value="1"/>
</dbReference>
<feature type="compositionally biased region" description="Low complexity" evidence="6">
    <location>
        <begin position="1063"/>
        <end position="1081"/>
    </location>
</feature>
<dbReference type="GO" id="GO:0005524">
    <property type="term" value="F:ATP binding"/>
    <property type="evidence" value="ECO:0007669"/>
    <property type="project" value="UniProtKB-KW"/>
</dbReference>
<dbReference type="EMBL" id="CM008974">
    <property type="protein sequence ID" value="PNW74390.1"/>
    <property type="molecule type" value="Genomic_DNA"/>
</dbReference>
<feature type="compositionally biased region" description="Low complexity" evidence="6">
    <location>
        <begin position="1305"/>
        <end position="1321"/>
    </location>
</feature>
<dbReference type="STRING" id="3055.A0A2K3D1I5"/>
<dbReference type="InterPro" id="IPR008271">
    <property type="entry name" value="Ser/Thr_kinase_AS"/>
</dbReference>
<protein>
    <submittedName>
        <fullName evidence="10">Ciliary and flagellar gene expression 1</fullName>
    </submittedName>
</protein>
<keyword evidence="4" id="KW-0418">Kinase</keyword>
<feature type="compositionally biased region" description="Polar residues" evidence="6">
    <location>
        <begin position="1204"/>
        <end position="1228"/>
    </location>
</feature>
<dbReference type="CDD" id="cd14014">
    <property type="entry name" value="STKc_PknB_like"/>
    <property type="match status" value="1"/>
</dbReference>
<dbReference type="Pfam" id="PF00069">
    <property type="entry name" value="Pkinase"/>
    <property type="match status" value="1"/>
</dbReference>
<keyword evidence="5" id="KW-0067">ATP-binding</keyword>
<evidence type="ECO:0000256" key="2">
    <source>
        <dbReference type="ARBA" id="ARBA00022679"/>
    </source>
</evidence>
<name>A0A2K3D1I5_CHLRE</name>
<feature type="region of interest" description="Disordered" evidence="6">
    <location>
        <begin position="1053"/>
        <end position="1084"/>
    </location>
</feature>
<evidence type="ECO:0000256" key="4">
    <source>
        <dbReference type="ARBA" id="ARBA00022777"/>
    </source>
</evidence>
<gene>
    <name evidence="10" type="primary">CFGE1</name>
    <name evidence="9" type="ORF">CHLRE_13g606600v5</name>
</gene>
<feature type="region of interest" description="Disordered" evidence="6">
    <location>
        <begin position="1192"/>
        <end position="1228"/>
    </location>
</feature>
<dbReference type="EMBL" id="MN901153">
    <property type="protein sequence ID" value="QMT57718.1"/>
    <property type="molecule type" value="mRNA"/>
</dbReference>
<keyword evidence="10" id="KW-0969">Cilium</keyword>
<evidence type="ECO:0000256" key="3">
    <source>
        <dbReference type="ARBA" id="ARBA00022741"/>
    </source>
</evidence>
<keyword evidence="10" id="KW-0282">Flagellum</keyword>
<evidence type="ECO:0000256" key="5">
    <source>
        <dbReference type="ARBA" id="ARBA00022840"/>
    </source>
</evidence>
<dbReference type="InterPro" id="IPR000719">
    <property type="entry name" value="Prot_kinase_dom"/>
</dbReference>
<feature type="compositionally biased region" description="Low complexity" evidence="6">
    <location>
        <begin position="599"/>
        <end position="631"/>
    </location>
</feature>
<feature type="domain" description="Protein kinase" evidence="8">
    <location>
        <begin position="198"/>
        <end position="548"/>
    </location>
</feature>
<proteinExistence type="evidence at transcript level"/>
<feature type="compositionally biased region" description="Pro residues" evidence="6">
    <location>
        <begin position="835"/>
        <end position="847"/>
    </location>
</feature>
<organism evidence="9 11">
    <name type="scientific">Chlamydomonas reinhardtii</name>
    <name type="common">Chlamydomonas smithii</name>
    <dbReference type="NCBI Taxonomy" id="3055"/>
    <lineage>
        <taxon>Eukaryota</taxon>
        <taxon>Viridiplantae</taxon>
        <taxon>Chlorophyta</taxon>
        <taxon>core chlorophytes</taxon>
        <taxon>Chlorophyceae</taxon>
        <taxon>CS clade</taxon>
        <taxon>Chlamydomonadales</taxon>
        <taxon>Chlamydomonadaceae</taxon>
        <taxon>Chlamydomonas</taxon>
    </lineage>
</organism>
<keyword evidence="7" id="KW-1133">Transmembrane helix</keyword>
<dbReference type="PANTHER" id="PTHR24353:SF147">
    <property type="entry name" value="CGMP-DEPENDENT SERINE_THREONIN PROTEIN KINASE-RELATED"/>
    <property type="match status" value="1"/>
</dbReference>
<feature type="region of interest" description="Disordered" evidence="6">
    <location>
        <begin position="729"/>
        <end position="802"/>
    </location>
</feature>
<evidence type="ECO:0000256" key="6">
    <source>
        <dbReference type="SAM" id="MobiDB-lite"/>
    </source>
</evidence>
<evidence type="ECO:0000259" key="8">
    <source>
        <dbReference type="PROSITE" id="PS50011"/>
    </source>
</evidence>
<keyword evidence="11" id="KW-1185">Reference proteome</keyword>
<dbReference type="GO" id="GO:0004674">
    <property type="term" value="F:protein serine/threonine kinase activity"/>
    <property type="evidence" value="ECO:0007669"/>
    <property type="project" value="UniProtKB-KW"/>
</dbReference>
<dbReference type="PROSITE" id="PS50011">
    <property type="entry name" value="PROTEIN_KINASE_DOM"/>
    <property type="match status" value="1"/>
</dbReference>
<dbReference type="InterPro" id="IPR011009">
    <property type="entry name" value="Kinase-like_dom_sf"/>
</dbReference>
<feature type="region of interest" description="Disordered" evidence="6">
    <location>
        <begin position="14"/>
        <end position="37"/>
    </location>
</feature>
<feature type="compositionally biased region" description="Low complexity" evidence="6">
    <location>
        <begin position="863"/>
        <end position="872"/>
    </location>
</feature>
<feature type="region of interest" description="Disordered" evidence="6">
    <location>
        <begin position="578"/>
        <end position="683"/>
    </location>
</feature>
<feature type="compositionally biased region" description="Acidic residues" evidence="6">
    <location>
        <begin position="122"/>
        <end position="131"/>
    </location>
</feature>
<feature type="compositionally biased region" description="Polar residues" evidence="6">
    <location>
        <begin position="755"/>
        <end position="777"/>
    </location>
</feature>
<feature type="compositionally biased region" description="Low complexity" evidence="6">
    <location>
        <begin position="331"/>
        <end position="345"/>
    </location>
</feature>
<keyword evidence="1" id="KW-0723">Serine/threonine-protein kinase</keyword>
<feature type="compositionally biased region" description="Low complexity" evidence="6">
    <location>
        <begin position="825"/>
        <end position="834"/>
    </location>
</feature>
<reference evidence="9" key="2">
    <citation type="submission" date="2017-07" db="EMBL/GenBank/DDBJ databases">
        <title>WGS assembly of Chlamydomonas reinhardtii.</title>
        <authorList>
            <consortium name="Chlamydomonas Annotation Team"/>
            <consortium name="JGI Annotation Team"/>
            <person name="Merchant S.S."/>
            <person name="Prochnik S.E."/>
            <person name="Vallon O."/>
            <person name="Harris E.H."/>
            <person name="Karpowicz S.J."/>
            <person name="Witman G.B."/>
            <person name="Terry A."/>
            <person name="Salamov A."/>
            <person name="Fritz-Laylin L.K."/>
            <person name="Marechal-Drouard L."/>
            <person name="Marshall W.F."/>
            <person name="Qu L.H."/>
            <person name="Nelson D.R."/>
            <person name="Sanderfoot A.A."/>
            <person name="Spalding M.H."/>
            <person name="Kapitonov V.V."/>
            <person name="Ren Q."/>
            <person name="Ferris P."/>
            <person name="Lindquist E."/>
            <person name="Shapiro H."/>
            <person name="Lucas S.M."/>
            <person name="Grimwood J."/>
            <person name="Schmutz J."/>
            <person name="Grigoriev I.V."/>
            <person name="Rokhsar D.S."/>
        </authorList>
    </citation>
    <scope>NUCLEOTIDE SEQUENCE</scope>
    <source>
        <strain evidence="9">CC-503 cw92 mt+</strain>
    </source>
</reference>
<keyword evidence="10" id="KW-0966">Cell projection</keyword>
<feature type="transmembrane region" description="Helical" evidence="7">
    <location>
        <begin position="1377"/>
        <end position="1394"/>
    </location>
</feature>
<feature type="region of interest" description="Disordered" evidence="6">
    <location>
        <begin position="1301"/>
        <end position="1321"/>
    </location>
</feature>
<dbReference type="PaxDb" id="3055-EDO98942"/>
<sequence>MGLFDACFRGCAGSDPSERSSKGPRRCRSGLSASGAGAVPPPVMESCALGDDLTNTGPVRVLSSSSERPWRVAMPEDQPVLTNIGAGALTSLTFLGGGAYGSVELCRVSVPLVQGAVGLDTDPTEELDPAELADAPLTGRSSCPDTPPAMQRAPSSNTLDVYRRQRVSGRASSPACASPTGSGRLPELLPPQSAVSPVSPLVRAGTGGAGAPPLQTSGSGTPVGASPRQPTASSSPGAELVVAVKRIDYCGSSKQQQGGGSKPRGPSKVRLSRMQAIEMLQLSRCRDCPFIVRLFGCVPDDPRASMPAPSEVPASADCTSAGNSRRQRRLSSPAGAAPAPSSSSSATSCRIVMEWAEGGDLGSFVQGLAARRGPCSDPARERLLMGEASAKYYLACLLEALGYLHGRSLLHRDVKPSNLLLASDGRAKLGDLGMTCHLDRTGLAAGRAGTPNFMAPEVWAFGTTSKLNKGYGVTADLWSAGVVLHELLTGHLPESHPDEYLRPNWRFKPHYCSALFSPELRDLLGRLLAFKPRRRPQSCEEVRAHPWFSGFDWQGLRDGTLPAPYVPAAHRPQSVAAQALSGRLRQSWPSRAPSGGSGSAAMMGGMPPVLEECGPPATSAGGAAPDAGSSPNKGGGGTSAGDSGPGDNSAAVFQPVLRSTAGHTQSGQQTAGNKRYNASSLRGMSPSRASLGALCDEESLPIPPSPQQAWAPAWIRNLTSRAGAAVASFPGGSAAPGPDGPQLCGDSSYDPGASPATSRRPSLSDRSLGSMTCSPGPSSARDARPAEWQPGSVAPQLTPSRSRLSLLGGETTHLRSSYGAAANAPLSGAGALPPRYRPGPVSLPQPPSGHNSESACVTGRTPSAVSSSAVGGSSSIEFNGKGLWRSTGLPVSQGPSQQQQQQPTMSVSAAGGQGGDRGVSVPAALHNAVAGFLLACSPMATAAQRHPDSVAAPGQSTLRDSVGPWVGDAEADAVRRGSVTCDSAPSGAMCAASWNGPTKGTVAAHDLRDSKGRWLERPMAAMDALLALPAQLQDAAVVAAAAMGFAARRPRISPAPMRDVQHSAPASPGGLGSGNSNLASGRSYPNTPAAVPSCGDCPLTADALAAGAGGGATPVADVLDYLSTDQTGSGVVVITRASPCFSSSSAGASPAKQIATAAKQPAATPTDCGSESAFAVAAVEGAVAAAANEASGAITPGSRPLHRPTNSFAFDPASTATGSPQHQQHQMTLMSPTDANHSLLGAGASGGHSRMKSFSFDVASLSVGGNSGSPGVIAGGPLMHGAEGGAVAAHAHRHVPMGAIEEGEPSPASSSSPLMASPAGVQAEVAEKGGGGAAVGLRRRSCRGPLLRRPPWATDDVGAMAADCCGQQQQRLQAADLAPMYGLLMALVLAAYLVRGISLMT</sequence>
<feature type="region of interest" description="Disordered" evidence="6">
    <location>
        <begin position="884"/>
        <end position="918"/>
    </location>
</feature>
<reference evidence="10" key="3">
    <citation type="submission" date="2020-01" db="EMBL/GenBank/DDBJ databases">
        <authorList>
            <person name="Hu Z."/>
            <person name="Feng L."/>
        </authorList>
    </citation>
    <scope>NUCLEOTIDE SEQUENCE</scope>
</reference>
<dbReference type="GO" id="GO:0007165">
    <property type="term" value="P:signal transduction"/>
    <property type="evidence" value="ECO:0000318"/>
    <property type="project" value="GO_Central"/>
</dbReference>
<reference evidence="9 11" key="1">
    <citation type="journal article" date="2007" name="Science">
        <title>The Chlamydomonas genome reveals the evolution of key animal and plant functions.</title>
        <authorList>
            <person name="Merchant S.S."/>
            <person name="Prochnik S.E."/>
            <person name="Vallon O."/>
            <person name="Harris E.H."/>
            <person name="Karpowicz S.J."/>
            <person name="Witman G.B."/>
            <person name="Terry A."/>
            <person name="Salamov A."/>
            <person name="Fritz-Laylin L.K."/>
            <person name="Marechal-Drouard L."/>
            <person name="Marshall W.F."/>
            <person name="Qu L.H."/>
            <person name="Nelson D.R."/>
            <person name="Sanderfoot A.A."/>
            <person name="Spalding M.H."/>
            <person name="Kapitonov V.V."/>
            <person name="Ren Q."/>
            <person name="Ferris P."/>
            <person name="Lindquist E."/>
            <person name="Shapiro H."/>
            <person name="Lucas S.M."/>
            <person name="Grimwood J."/>
            <person name="Schmutz J."/>
            <person name="Cardol P."/>
            <person name="Cerutti H."/>
            <person name="Chanfreau G."/>
            <person name="Chen C.L."/>
            <person name="Cognat V."/>
            <person name="Croft M.T."/>
            <person name="Dent R."/>
            <person name="Dutcher S."/>
            <person name="Fernandez E."/>
            <person name="Fukuzawa H."/>
            <person name="Gonzalez-Ballester D."/>
            <person name="Gonzalez-Halphen D."/>
            <person name="Hallmann A."/>
            <person name="Hanikenne M."/>
            <person name="Hippler M."/>
            <person name="Inwood W."/>
            <person name="Jabbari K."/>
            <person name="Kalanon M."/>
            <person name="Kuras R."/>
            <person name="Lefebvre P.A."/>
            <person name="Lemaire S.D."/>
            <person name="Lobanov A.V."/>
            <person name="Lohr M."/>
            <person name="Manuell A."/>
            <person name="Meier I."/>
            <person name="Mets L."/>
            <person name="Mittag M."/>
            <person name="Mittelmeier T."/>
            <person name="Moroney J.V."/>
            <person name="Moseley J."/>
            <person name="Napoli C."/>
            <person name="Nedelcu A.M."/>
            <person name="Niyogi K."/>
            <person name="Novoselov S.V."/>
            <person name="Paulsen I.T."/>
            <person name="Pazour G."/>
            <person name="Purton S."/>
            <person name="Ral J.P."/>
            <person name="Riano-Pachon D.M."/>
            <person name="Riekhof W."/>
            <person name="Rymarquis L."/>
            <person name="Schroda M."/>
            <person name="Stern D."/>
            <person name="Umen J."/>
            <person name="Willows R."/>
            <person name="Wilson N."/>
            <person name="Zimmer S.L."/>
            <person name="Allmer J."/>
            <person name="Balk J."/>
            <person name="Bisova K."/>
            <person name="Chen C.J."/>
            <person name="Elias M."/>
            <person name="Gendler K."/>
            <person name="Hauser C."/>
            <person name="Lamb M.R."/>
            <person name="Ledford H."/>
            <person name="Long J.C."/>
            <person name="Minagawa J."/>
            <person name="Page M.D."/>
            <person name="Pan J."/>
            <person name="Pootakham W."/>
            <person name="Roje S."/>
            <person name="Rose A."/>
            <person name="Stahlberg E."/>
            <person name="Terauchi A.M."/>
            <person name="Yang P."/>
            <person name="Ball S."/>
            <person name="Bowler C."/>
            <person name="Dieckmann C.L."/>
            <person name="Gladyshev V.N."/>
            <person name="Green P."/>
            <person name="Jorgensen R."/>
            <person name="Mayfield S."/>
            <person name="Mueller-Roeber B."/>
            <person name="Rajamani S."/>
            <person name="Sayre R.T."/>
            <person name="Brokstein P."/>
            <person name="Dubchak I."/>
            <person name="Goodstein D."/>
            <person name="Hornick L."/>
            <person name="Huang Y.W."/>
            <person name="Jhaveri J."/>
            <person name="Luo Y."/>
            <person name="Martinez D."/>
            <person name="Ngau W.C."/>
            <person name="Otillar B."/>
            <person name="Poliakov A."/>
            <person name="Porter A."/>
            <person name="Szajkowski L."/>
            <person name="Werner G."/>
            <person name="Zhou K."/>
            <person name="Grigoriev I.V."/>
            <person name="Rokhsar D.S."/>
            <person name="Grossman A.R."/>
        </authorList>
    </citation>
    <scope>NUCLEOTIDE SEQUENCE [LARGE SCALE GENOMIC DNA]</scope>
    <source>
        <strain evidence="11">CC-503</strain>
        <strain evidence="9">CC-503 cw92 mt+</strain>
    </source>
</reference>
<accession>A0A2K3D1I5</accession>
<dbReference type="PROSITE" id="PS00108">
    <property type="entry name" value="PROTEIN_KINASE_ST"/>
    <property type="match status" value="1"/>
</dbReference>
<dbReference type="OrthoDB" id="4062651at2759"/>
<feature type="compositionally biased region" description="Low complexity" evidence="6">
    <location>
        <begin position="729"/>
        <end position="741"/>
    </location>
</feature>
<evidence type="ECO:0000313" key="10">
    <source>
        <dbReference type="EMBL" id="QMT57718.1"/>
    </source>
</evidence>